<dbReference type="InterPro" id="IPR003661">
    <property type="entry name" value="HisK_dim/P_dom"/>
</dbReference>
<dbReference type="SUPFAM" id="SSF47384">
    <property type="entry name" value="Homodimeric domain of signal transducing histidine kinase"/>
    <property type="match status" value="1"/>
</dbReference>
<dbReference type="InterPro" id="IPR005467">
    <property type="entry name" value="His_kinase_dom"/>
</dbReference>
<dbReference type="Pfam" id="PF00989">
    <property type="entry name" value="PAS"/>
    <property type="match status" value="1"/>
</dbReference>
<evidence type="ECO:0000313" key="12">
    <source>
        <dbReference type="EMBL" id="GIH95971.1"/>
    </source>
</evidence>
<dbReference type="InterPro" id="IPR013767">
    <property type="entry name" value="PAS_fold"/>
</dbReference>
<evidence type="ECO:0000259" key="9">
    <source>
        <dbReference type="PROSITE" id="PS50109"/>
    </source>
</evidence>
<evidence type="ECO:0000256" key="3">
    <source>
        <dbReference type="ARBA" id="ARBA00012438"/>
    </source>
</evidence>
<feature type="region of interest" description="Disordered" evidence="8">
    <location>
        <begin position="555"/>
        <end position="576"/>
    </location>
</feature>
<dbReference type="InterPro" id="IPR036890">
    <property type="entry name" value="HATPase_C_sf"/>
</dbReference>
<dbReference type="SMART" id="SM00091">
    <property type="entry name" value="PAS"/>
    <property type="match status" value="1"/>
</dbReference>
<feature type="compositionally biased region" description="Basic and acidic residues" evidence="8">
    <location>
        <begin position="560"/>
        <end position="576"/>
    </location>
</feature>
<dbReference type="InterPro" id="IPR029016">
    <property type="entry name" value="GAF-like_dom_sf"/>
</dbReference>
<dbReference type="Pfam" id="PF00512">
    <property type="entry name" value="HisKA"/>
    <property type="match status" value="1"/>
</dbReference>
<evidence type="ECO:0000256" key="1">
    <source>
        <dbReference type="ARBA" id="ARBA00000085"/>
    </source>
</evidence>
<dbReference type="CDD" id="cd00130">
    <property type="entry name" value="PAS"/>
    <property type="match status" value="1"/>
</dbReference>
<dbReference type="InterPro" id="IPR000700">
    <property type="entry name" value="PAS-assoc_C"/>
</dbReference>
<dbReference type="SMART" id="SM00388">
    <property type="entry name" value="HisKA"/>
    <property type="match status" value="1"/>
</dbReference>
<dbReference type="Gene3D" id="3.30.565.10">
    <property type="entry name" value="Histidine kinase-like ATPase, C-terminal domain"/>
    <property type="match status" value="1"/>
</dbReference>
<evidence type="ECO:0000256" key="6">
    <source>
        <dbReference type="ARBA" id="ARBA00022777"/>
    </source>
</evidence>
<dbReference type="GO" id="GO:0006355">
    <property type="term" value="P:regulation of DNA-templated transcription"/>
    <property type="evidence" value="ECO:0007669"/>
    <property type="project" value="InterPro"/>
</dbReference>
<evidence type="ECO:0000256" key="4">
    <source>
        <dbReference type="ARBA" id="ARBA00022553"/>
    </source>
</evidence>
<dbReference type="PRINTS" id="PR00344">
    <property type="entry name" value="BCTRLSENSOR"/>
</dbReference>
<keyword evidence="7" id="KW-0902">Two-component regulatory system</keyword>
<dbReference type="Gene3D" id="1.10.287.130">
    <property type="match status" value="1"/>
</dbReference>
<dbReference type="GO" id="GO:0009927">
    <property type="term" value="F:histidine phosphotransfer kinase activity"/>
    <property type="evidence" value="ECO:0007669"/>
    <property type="project" value="TreeGrafter"/>
</dbReference>
<keyword evidence="13" id="KW-1185">Reference proteome</keyword>
<dbReference type="InterPro" id="IPR004358">
    <property type="entry name" value="Sig_transdc_His_kin-like_C"/>
</dbReference>
<dbReference type="EC" id="2.7.13.3" evidence="3"/>
<evidence type="ECO:0000256" key="8">
    <source>
        <dbReference type="SAM" id="MobiDB-lite"/>
    </source>
</evidence>
<dbReference type="Pfam" id="PF13185">
    <property type="entry name" value="GAF_2"/>
    <property type="match status" value="1"/>
</dbReference>
<comment type="subcellular location">
    <subcellularLocation>
        <location evidence="2">Cell membrane</location>
    </subcellularLocation>
</comment>
<dbReference type="Gene3D" id="3.30.450.20">
    <property type="entry name" value="PAS domain"/>
    <property type="match status" value="1"/>
</dbReference>
<dbReference type="GO" id="GO:0005886">
    <property type="term" value="C:plasma membrane"/>
    <property type="evidence" value="ECO:0007669"/>
    <property type="project" value="UniProtKB-SubCell"/>
</dbReference>
<keyword evidence="5" id="KW-0808">Transferase</keyword>
<dbReference type="SMART" id="SM00065">
    <property type="entry name" value="GAF"/>
    <property type="match status" value="1"/>
</dbReference>
<accession>A0A8J3WQN1</accession>
<dbReference type="PROSITE" id="PS50112">
    <property type="entry name" value="PAS"/>
    <property type="match status" value="1"/>
</dbReference>
<dbReference type="GO" id="GO:0000155">
    <property type="term" value="F:phosphorelay sensor kinase activity"/>
    <property type="evidence" value="ECO:0007669"/>
    <property type="project" value="InterPro"/>
</dbReference>
<dbReference type="CDD" id="cd00082">
    <property type="entry name" value="HisKA"/>
    <property type="match status" value="1"/>
</dbReference>
<dbReference type="CDD" id="cd00075">
    <property type="entry name" value="HATPase"/>
    <property type="match status" value="1"/>
</dbReference>
<organism evidence="12 13">
    <name type="scientific">Planobispora siamensis</name>
    <dbReference type="NCBI Taxonomy" id="936338"/>
    <lineage>
        <taxon>Bacteria</taxon>
        <taxon>Bacillati</taxon>
        <taxon>Actinomycetota</taxon>
        <taxon>Actinomycetes</taxon>
        <taxon>Streptosporangiales</taxon>
        <taxon>Streptosporangiaceae</taxon>
        <taxon>Planobispora</taxon>
    </lineage>
</organism>
<dbReference type="SUPFAM" id="SSF55785">
    <property type="entry name" value="PYP-like sensor domain (PAS domain)"/>
    <property type="match status" value="1"/>
</dbReference>
<dbReference type="SUPFAM" id="SSF55874">
    <property type="entry name" value="ATPase domain of HSP90 chaperone/DNA topoisomerase II/histidine kinase"/>
    <property type="match status" value="1"/>
</dbReference>
<feature type="domain" description="PAS" evidence="10">
    <location>
        <begin position="182"/>
        <end position="236"/>
    </location>
</feature>
<dbReference type="InterPro" id="IPR000014">
    <property type="entry name" value="PAS"/>
</dbReference>
<dbReference type="SMART" id="SM00387">
    <property type="entry name" value="HATPase_c"/>
    <property type="match status" value="1"/>
</dbReference>
<proteinExistence type="predicted"/>
<gene>
    <name evidence="12" type="ORF">Psi01_66010</name>
</gene>
<dbReference type="PANTHER" id="PTHR43047:SF72">
    <property type="entry name" value="OSMOSENSING HISTIDINE PROTEIN KINASE SLN1"/>
    <property type="match status" value="1"/>
</dbReference>
<dbReference type="InterPro" id="IPR003594">
    <property type="entry name" value="HATPase_dom"/>
</dbReference>
<keyword evidence="4" id="KW-0597">Phosphoprotein</keyword>
<dbReference type="RefSeq" id="WP_204068042.1">
    <property type="nucleotide sequence ID" value="NZ_BOOJ01000058.1"/>
</dbReference>
<evidence type="ECO:0000313" key="13">
    <source>
        <dbReference type="Proteomes" id="UP000619788"/>
    </source>
</evidence>
<dbReference type="PANTHER" id="PTHR43047">
    <property type="entry name" value="TWO-COMPONENT HISTIDINE PROTEIN KINASE"/>
    <property type="match status" value="1"/>
</dbReference>
<sequence length="576" mass="61306">MASTQREAALVRLLDTVTAVAVSGDDLGEAARTVLDAVREATGWPLGHLCVPADDGGDFVSSGLWAGPIEDFPALHEISAVTRFAPGVDIVGRVVATGQPVWSHDVTADAVFVRARRGRPPEVRAAFAVPIVAADGVAAVLEFFSVRSAAPDELLLRVMASLGHQLGRIVDRRNVQVTVQAGRDRLRQVIDTSVEGFVSTDATGRITEWNAAAARMFGRSRAQVLGRLVHEAIVPERYRSADQAGRARFLATGKSNVLGRRLELAGARPDGSEFPIEIVVWATHEDGTWAFHAFIHDITDRHHAQQALRQAYEAEQATVARLKELDTVKDAFLATVSHELRTPLASMIGYLEVVTDAEAGVVQASPPGRKMLEAMIRNTVRLQHLVEDLLAINTLSADRLDITAVPVPVGEVVEQAVRVTGVGARDSGHSFRVLVDPGLAPLAGDRDLLVRAVGALLSNAVKFSAAGTPITVHASADGPKATITVIDHGAGIDADELAHVFERFYRTRYAEDNAIQGIGLGLAITKAIAEAHGGTVTAATIPGRGSTFTLTLPIWTSGPDADRPDPLPDGTDPRHG</sequence>
<evidence type="ECO:0000259" key="11">
    <source>
        <dbReference type="PROSITE" id="PS50113"/>
    </source>
</evidence>
<protein>
    <recommendedName>
        <fullName evidence="3">histidine kinase</fullName>
        <ecNumber evidence="3">2.7.13.3</ecNumber>
    </recommendedName>
</protein>
<dbReference type="InterPro" id="IPR036097">
    <property type="entry name" value="HisK_dim/P_sf"/>
</dbReference>
<comment type="caution">
    <text evidence="12">The sequence shown here is derived from an EMBL/GenBank/DDBJ whole genome shotgun (WGS) entry which is preliminary data.</text>
</comment>
<dbReference type="Proteomes" id="UP000619788">
    <property type="component" value="Unassembled WGS sequence"/>
</dbReference>
<dbReference type="PROSITE" id="PS50109">
    <property type="entry name" value="HIS_KIN"/>
    <property type="match status" value="1"/>
</dbReference>
<dbReference type="SUPFAM" id="SSF55781">
    <property type="entry name" value="GAF domain-like"/>
    <property type="match status" value="1"/>
</dbReference>
<dbReference type="EMBL" id="BOOJ01000058">
    <property type="protein sequence ID" value="GIH95971.1"/>
    <property type="molecule type" value="Genomic_DNA"/>
</dbReference>
<evidence type="ECO:0000256" key="2">
    <source>
        <dbReference type="ARBA" id="ARBA00004236"/>
    </source>
</evidence>
<dbReference type="FunFam" id="3.30.565.10:FF:000006">
    <property type="entry name" value="Sensor histidine kinase WalK"/>
    <property type="match status" value="1"/>
</dbReference>
<dbReference type="Pfam" id="PF02518">
    <property type="entry name" value="HATPase_c"/>
    <property type="match status" value="1"/>
</dbReference>
<dbReference type="InterPro" id="IPR003018">
    <property type="entry name" value="GAF"/>
</dbReference>
<dbReference type="InterPro" id="IPR035965">
    <property type="entry name" value="PAS-like_dom_sf"/>
</dbReference>
<reference evidence="12 13" key="1">
    <citation type="submission" date="2021-01" db="EMBL/GenBank/DDBJ databases">
        <title>Whole genome shotgun sequence of Planobispora siamensis NBRC 107568.</title>
        <authorList>
            <person name="Komaki H."/>
            <person name="Tamura T."/>
        </authorList>
    </citation>
    <scope>NUCLEOTIDE SEQUENCE [LARGE SCALE GENOMIC DNA]</scope>
    <source>
        <strain evidence="12 13">NBRC 107568</strain>
    </source>
</reference>
<name>A0A8J3WQN1_9ACTN</name>
<dbReference type="Gene3D" id="3.30.450.40">
    <property type="match status" value="1"/>
</dbReference>
<feature type="domain" description="PAC" evidence="11">
    <location>
        <begin position="260"/>
        <end position="310"/>
    </location>
</feature>
<dbReference type="PROSITE" id="PS50113">
    <property type="entry name" value="PAC"/>
    <property type="match status" value="1"/>
</dbReference>
<comment type="catalytic activity">
    <reaction evidence="1">
        <text>ATP + protein L-histidine = ADP + protein N-phospho-L-histidine.</text>
        <dbReference type="EC" id="2.7.13.3"/>
    </reaction>
</comment>
<evidence type="ECO:0000256" key="5">
    <source>
        <dbReference type="ARBA" id="ARBA00022679"/>
    </source>
</evidence>
<keyword evidence="6" id="KW-0418">Kinase</keyword>
<feature type="domain" description="Histidine kinase" evidence="9">
    <location>
        <begin position="335"/>
        <end position="556"/>
    </location>
</feature>
<dbReference type="NCBIfam" id="TIGR00229">
    <property type="entry name" value="sensory_box"/>
    <property type="match status" value="1"/>
</dbReference>
<evidence type="ECO:0000256" key="7">
    <source>
        <dbReference type="ARBA" id="ARBA00023012"/>
    </source>
</evidence>
<dbReference type="AlphaFoldDB" id="A0A8J3WQN1"/>
<evidence type="ECO:0000259" key="10">
    <source>
        <dbReference type="PROSITE" id="PS50112"/>
    </source>
</evidence>